<evidence type="ECO:0000256" key="2">
    <source>
        <dbReference type="ARBA" id="ARBA00022679"/>
    </source>
</evidence>
<dbReference type="Gene3D" id="3.40.50.2000">
    <property type="entry name" value="Glycogen Phosphorylase B"/>
    <property type="match status" value="2"/>
</dbReference>
<keyword evidence="1" id="KW-0328">Glycosyltransferase</keyword>
<evidence type="ECO:0000256" key="1">
    <source>
        <dbReference type="ARBA" id="ARBA00022676"/>
    </source>
</evidence>
<protein>
    <submittedName>
        <fullName evidence="4">Glycosyltransferase involved in cell wall bisynthesis</fullName>
    </submittedName>
</protein>
<dbReference type="GO" id="GO:0016757">
    <property type="term" value="F:glycosyltransferase activity"/>
    <property type="evidence" value="ECO:0007669"/>
    <property type="project" value="UniProtKB-KW"/>
</dbReference>
<dbReference type="AlphaFoldDB" id="A0A1I4LCY2"/>
<reference evidence="4 5" key="1">
    <citation type="submission" date="2016-10" db="EMBL/GenBank/DDBJ databases">
        <authorList>
            <person name="de Groot N.N."/>
        </authorList>
    </citation>
    <scope>NUCLEOTIDE SEQUENCE [LARGE SCALE GENOMIC DNA]</scope>
    <source>
        <strain evidence="4 5">DSM 45317</strain>
    </source>
</reference>
<dbReference type="Pfam" id="PF13579">
    <property type="entry name" value="Glyco_trans_4_4"/>
    <property type="match status" value="1"/>
</dbReference>
<evidence type="ECO:0000313" key="5">
    <source>
        <dbReference type="Proteomes" id="UP000199152"/>
    </source>
</evidence>
<feature type="domain" description="Glycosyltransferase subfamily 4-like N-terminal" evidence="3">
    <location>
        <begin position="55"/>
        <end position="221"/>
    </location>
</feature>
<dbReference type="OrthoDB" id="509705at2"/>
<dbReference type="InterPro" id="IPR028098">
    <property type="entry name" value="Glyco_trans_4-like_N"/>
</dbReference>
<dbReference type="SUPFAM" id="SSF53756">
    <property type="entry name" value="UDP-Glycosyltransferase/glycogen phosphorylase"/>
    <property type="match status" value="1"/>
</dbReference>
<organism evidence="4 5">
    <name type="scientific">Geodermatophilus ruber</name>
    <dbReference type="NCBI Taxonomy" id="504800"/>
    <lineage>
        <taxon>Bacteria</taxon>
        <taxon>Bacillati</taxon>
        <taxon>Actinomycetota</taxon>
        <taxon>Actinomycetes</taxon>
        <taxon>Geodermatophilales</taxon>
        <taxon>Geodermatophilaceae</taxon>
        <taxon>Geodermatophilus</taxon>
    </lineage>
</organism>
<dbReference type="EMBL" id="FOSW01000021">
    <property type="protein sequence ID" value="SFL88487.1"/>
    <property type="molecule type" value="Genomic_DNA"/>
</dbReference>
<keyword evidence="2 4" id="KW-0808">Transferase</keyword>
<proteinExistence type="predicted"/>
<dbReference type="STRING" id="504800.SAMN04488085_12115"/>
<dbReference type="Pfam" id="PF13692">
    <property type="entry name" value="Glyco_trans_1_4"/>
    <property type="match status" value="1"/>
</dbReference>
<keyword evidence="5" id="KW-1185">Reference proteome</keyword>
<accession>A0A1I4LCY2</accession>
<dbReference type="InParanoid" id="A0A1I4LCY2"/>
<dbReference type="Proteomes" id="UP000199152">
    <property type="component" value="Unassembled WGS sequence"/>
</dbReference>
<evidence type="ECO:0000313" key="4">
    <source>
        <dbReference type="EMBL" id="SFL88487.1"/>
    </source>
</evidence>
<dbReference type="PANTHER" id="PTHR12526:SF624">
    <property type="entry name" value="BLR6297 PROTEIN"/>
    <property type="match status" value="1"/>
</dbReference>
<sequence>MRLFTLGRRETRQVRRSRGRAIADVRDGPRMSARGTSPAGRVCLVRHCAYYELDIRREAEALRDAGLDVDIVCLREPGKPAVETDNGVTLHRLPLARRRGGPLSYVRDYLAFFVGASVTVARLHRQRPFRVVQTHSMPDFLVFTALLPRLRGAKVVAFLQEPTPELGKTKYGSALLVRLLRFIEQAAIRFADLVVTVTDDLKETYVARGADPDKIVVVLNGPDARHLLEHRTDAPPDPAWFTAVCHGFVDERYGHDTMVRAVRLAADRIPNLRLRIMGTGEYLPEVQRLIDEEGVRDRVQYLGWLEMPELVAELCAADVGIVAQKSSPYSNLVHTNKMYEYMLLDVPVVASRLRSTARYFGDDAVQYFEPGSAESLADALVGLHENPDRRRALVAAARERCRAFGWTAQKEIYLAAYAALLGGELPGRREVGAEDAGRPSRAVAG</sequence>
<dbReference type="PANTHER" id="PTHR12526">
    <property type="entry name" value="GLYCOSYLTRANSFERASE"/>
    <property type="match status" value="1"/>
</dbReference>
<gene>
    <name evidence="4" type="ORF">SAMN04488085_12115</name>
</gene>
<evidence type="ECO:0000259" key="3">
    <source>
        <dbReference type="Pfam" id="PF13579"/>
    </source>
</evidence>
<name>A0A1I4LCY2_9ACTN</name>